<sequence>MPASPAKHGKALNHHESLNPDRLQIRVVPYTPPRLSTDGDCSASTCPPPSAAKSSSALLPVHGTDRKGRDPVDAHVAAEFANTTNRILSPARDQFPAPPAPVLPSPSSRRANRVIAVNSDKTFSLLRQASPSSPATNWTRSPRLSPAAPSSSIRRADSDSFAAEQPTSPPTTLVGSSQPYSGDCTPLPPKSQVEESPSPWNYQLIGGLRKVPNSASSKTVRVSRDASFLADSCSAPDWTPSGSSPGGPGQARNLASKQPLNSSPSTSTLSEADYNMPTLDSPCPLPTKRLTSFDTGDPEQMPPSPAQPNVEVLDESSSEQSSDDQSRPRTAESHCNYVLHQDSTSASPVVPTLTSQWNPEYSRESLVVAPLRPARRHLANQPGLSRRTTRDSLGTRSSTSVSSAASVEIFAGNTTVSRGVGCMEATRRQSSSMLSAAVSESERSSDVPSSPLSHVVPGNLDSEHASHAPRAPGVVADVEFWQPESWIERPQRAYVKPWTEEANSSSLRLIGNQDEHGDGLAELGAHRRHPSRSRLHNYLSGIPSDRNLRSAGSSHSNSFSRSYIPMWARLYYGSGERRLLSIRQSSESLYSNFARCAHHSPMMGRSASFQSSIADKHVYHERHSSASAVPRSPTTFQPPWDNIAPIPPRQLSVIRRIRKQTSSIWSPHLRRDRRAPTHSIWRPPSIGYAARENKLFRDRIQLVLFVLGFVFPFAWMAASFLPLPSRHGVEFGEKARSTSHLDLEQGTHPQRQIAMRAACHDRERWWRTLNRYMSVVGVFVIGAVLALSITGNQQQWK</sequence>
<feature type="region of interest" description="Disordered" evidence="1">
    <location>
        <begin position="125"/>
        <end position="199"/>
    </location>
</feature>
<dbReference type="OrthoDB" id="4153178at2759"/>
<feature type="transmembrane region" description="Helical" evidence="2">
    <location>
        <begin position="772"/>
        <end position="791"/>
    </location>
</feature>
<feature type="region of interest" description="Disordered" evidence="1">
    <location>
        <begin position="1"/>
        <end position="21"/>
    </location>
</feature>
<feature type="region of interest" description="Disordered" evidence="1">
    <location>
        <begin position="34"/>
        <end position="56"/>
    </location>
</feature>
<gene>
    <name evidence="3" type="ORF">E4U42_004684</name>
</gene>
<protein>
    <recommendedName>
        <fullName evidence="5">Serine-rich protein</fullName>
    </recommendedName>
</protein>
<feature type="compositionally biased region" description="Low complexity" evidence="1">
    <location>
        <begin position="259"/>
        <end position="270"/>
    </location>
</feature>
<keyword evidence="2" id="KW-0812">Transmembrane</keyword>
<feature type="compositionally biased region" description="Polar residues" evidence="1">
    <location>
        <begin position="125"/>
        <end position="139"/>
    </location>
</feature>
<feature type="transmembrane region" description="Helical" evidence="2">
    <location>
        <begin position="702"/>
        <end position="723"/>
    </location>
</feature>
<name>A0A8K0JBX4_9HYPO</name>
<reference evidence="3" key="1">
    <citation type="journal article" date="2020" name="bioRxiv">
        <title>Whole genome comparisons of ergot fungi reveals the divergence and evolution of species within the genus Claviceps are the result of varying mechanisms driving genome evolution and host range expansion.</title>
        <authorList>
            <person name="Wyka S.A."/>
            <person name="Mondo S.J."/>
            <person name="Liu M."/>
            <person name="Dettman J."/>
            <person name="Nalam V."/>
            <person name="Broders K.D."/>
        </authorList>
    </citation>
    <scope>NUCLEOTIDE SEQUENCE</scope>
    <source>
        <strain evidence="3">CCC 489</strain>
    </source>
</reference>
<proteinExistence type="predicted"/>
<dbReference type="AlphaFoldDB" id="A0A8K0JBX4"/>
<keyword evidence="2" id="KW-1133">Transmembrane helix</keyword>
<feature type="region of interest" description="Disordered" evidence="1">
    <location>
        <begin position="373"/>
        <end position="404"/>
    </location>
</feature>
<feature type="compositionally biased region" description="Low complexity" evidence="1">
    <location>
        <begin position="446"/>
        <end position="457"/>
    </location>
</feature>
<dbReference type="Proteomes" id="UP000811619">
    <property type="component" value="Unassembled WGS sequence"/>
</dbReference>
<evidence type="ECO:0000313" key="4">
    <source>
        <dbReference type="Proteomes" id="UP000811619"/>
    </source>
</evidence>
<accession>A0A8K0JBX4</accession>
<comment type="caution">
    <text evidence="3">The sequence shown here is derived from an EMBL/GenBank/DDBJ whole genome shotgun (WGS) entry which is preliminary data.</text>
</comment>
<organism evidence="3 4">
    <name type="scientific">Claviceps africana</name>
    <dbReference type="NCBI Taxonomy" id="83212"/>
    <lineage>
        <taxon>Eukaryota</taxon>
        <taxon>Fungi</taxon>
        <taxon>Dikarya</taxon>
        <taxon>Ascomycota</taxon>
        <taxon>Pezizomycotina</taxon>
        <taxon>Sordariomycetes</taxon>
        <taxon>Hypocreomycetidae</taxon>
        <taxon>Hypocreales</taxon>
        <taxon>Clavicipitaceae</taxon>
        <taxon>Claviceps</taxon>
    </lineage>
</organism>
<feature type="compositionally biased region" description="Polar residues" evidence="1">
    <location>
        <begin position="170"/>
        <end position="180"/>
    </location>
</feature>
<feature type="compositionally biased region" description="Low complexity" evidence="1">
    <location>
        <begin position="140"/>
        <end position="163"/>
    </location>
</feature>
<feature type="region of interest" description="Disordered" evidence="1">
    <location>
        <begin position="87"/>
        <end position="111"/>
    </location>
</feature>
<feature type="region of interest" description="Disordered" evidence="1">
    <location>
        <begin position="233"/>
        <end position="331"/>
    </location>
</feature>
<evidence type="ECO:0008006" key="5">
    <source>
        <dbReference type="Google" id="ProtNLM"/>
    </source>
</evidence>
<dbReference type="EMBL" id="SRPY01000042">
    <property type="protein sequence ID" value="KAG5929757.1"/>
    <property type="molecule type" value="Genomic_DNA"/>
</dbReference>
<evidence type="ECO:0000256" key="2">
    <source>
        <dbReference type="SAM" id="Phobius"/>
    </source>
</evidence>
<evidence type="ECO:0000313" key="3">
    <source>
        <dbReference type="EMBL" id="KAG5929757.1"/>
    </source>
</evidence>
<feature type="region of interest" description="Disordered" evidence="1">
    <location>
        <begin position="431"/>
        <end position="469"/>
    </location>
</feature>
<keyword evidence="2" id="KW-0472">Membrane</keyword>
<keyword evidence="4" id="KW-1185">Reference proteome</keyword>
<evidence type="ECO:0000256" key="1">
    <source>
        <dbReference type="SAM" id="MobiDB-lite"/>
    </source>
</evidence>
<feature type="compositionally biased region" description="Low complexity" evidence="1">
    <location>
        <begin position="41"/>
        <end position="56"/>
    </location>
</feature>